<dbReference type="EMBL" id="VSLA01000013">
    <property type="protein sequence ID" value="TYC85782.1"/>
    <property type="molecule type" value="Genomic_DNA"/>
</dbReference>
<keyword evidence="2" id="KW-0238">DNA-binding</keyword>
<dbReference type="Gene3D" id="2.10.260.10">
    <property type="match status" value="1"/>
</dbReference>
<dbReference type="InterPro" id="IPR037914">
    <property type="entry name" value="SpoVT-AbrB_sf"/>
</dbReference>
<gene>
    <name evidence="2" type="ORF">FXB42_07865</name>
</gene>
<dbReference type="RefSeq" id="WP_148637381.1">
    <property type="nucleotide sequence ID" value="NZ_JAIPPU010000002.1"/>
</dbReference>
<dbReference type="SMART" id="SM00966">
    <property type="entry name" value="SpoVT_AbrB"/>
    <property type="match status" value="1"/>
</dbReference>
<organism evidence="2 3">
    <name type="scientific">Acetobacterium wieringae</name>
    <dbReference type="NCBI Taxonomy" id="52694"/>
    <lineage>
        <taxon>Bacteria</taxon>
        <taxon>Bacillati</taxon>
        <taxon>Bacillota</taxon>
        <taxon>Clostridia</taxon>
        <taxon>Eubacteriales</taxon>
        <taxon>Eubacteriaceae</taxon>
        <taxon>Acetobacterium</taxon>
    </lineage>
</organism>
<dbReference type="SUPFAM" id="SSF89447">
    <property type="entry name" value="AbrB/MazE/MraZ-like"/>
    <property type="match status" value="1"/>
</dbReference>
<evidence type="ECO:0000259" key="1">
    <source>
        <dbReference type="SMART" id="SM00966"/>
    </source>
</evidence>
<dbReference type="InterPro" id="IPR007159">
    <property type="entry name" value="SpoVT-AbrB_dom"/>
</dbReference>
<proteinExistence type="predicted"/>
<accession>A0A5D0WN64</accession>
<evidence type="ECO:0000313" key="2">
    <source>
        <dbReference type="EMBL" id="TYC85782.1"/>
    </source>
</evidence>
<protein>
    <submittedName>
        <fullName evidence="2">AbrB/MazE/SpoVT family DNA-binding domain-containing protein</fullName>
    </submittedName>
</protein>
<dbReference type="Pfam" id="PF04014">
    <property type="entry name" value="MazE_antitoxin"/>
    <property type="match status" value="1"/>
</dbReference>
<dbReference type="GO" id="GO:0003677">
    <property type="term" value="F:DNA binding"/>
    <property type="evidence" value="ECO:0007669"/>
    <property type="project" value="UniProtKB-KW"/>
</dbReference>
<comment type="caution">
    <text evidence="2">The sequence shown here is derived from an EMBL/GenBank/DDBJ whole genome shotgun (WGS) entry which is preliminary data.</text>
</comment>
<reference evidence="2 3" key="1">
    <citation type="submission" date="2019-08" db="EMBL/GenBank/DDBJ databases">
        <title>Isolation and enrichment of carboxydotrophic bacteria from anaerobic sludge for the production of bio-based chemicals from syngas.</title>
        <authorList>
            <person name="Antares A.L."/>
            <person name="Moreira J."/>
            <person name="Diender M."/>
            <person name="Parshina S.N."/>
            <person name="Stams A.J.M."/>
            <person name="Alves M."/>
            <person name="Alves J.I."/>
            <person name="Sousa D.Z."/>
        </authorList>
    </citation>
    <scope>NUCLEOTIDE SEQUENCE [LARGE SCALE GENOMIC DNA]</scope>
    <source>
        <strain evidence="2 3">JM</strain>
    </source>
</reference>
<sequence>MDLAKVMSDGQITIPINIRKKMNLKEGDKVAFIEKDGYIVLADSVMLALEQVQNAFQGEGERLNLKTEENVVNLVKEIRGERLEENKKNKFEKNYQYIDGILKKLDIELMYPIKNNSITISTGNDRQVHMIRLARPQFLALAKRAVMIEMNDFIWQMSLLNLHKKLLFSKMFVTLEDIFGPNDEQGIGDGYKCSFCFHFLLRFSDEKENLGYLMIVHDLRGAIDYELAKIIPINENLDRSKCYSPFEDFTKEEIKYMIKNCYGYLEGWFEGYLERKYDSFFYKTVGSDLIVYGYKDGKFFDKSFDDQDEYNEFIKLISTSYEVENEGSERVD</sequence>
<dbReference type="Proteomes" id="UP000322619">
    <property type="component" value="Unassembled WGS sequence"/>
</dbReference>
<name>A0A5D0WN64_9FIRM</name>
<dbReference type="AlphaFoldDB" id="A0A5D0WN64"/>
<feature type="domain" description="SpoVT-AbrB" evidence="1">
    <location>
        <begin position="4"/>
        <end position="49"/>
    </location>
</feature>
<dbReference type="NCBIfam" id="TIGR01439">
    <property type="entry name" value="lp_hng_hel_AbrB"/>
    <property type="match status" value="1"/>
</dbReference>
<evidence type="ECO:0000313" key="3">
    <source>
        <dbReference type="Proteomes" id="UP000322619"/>
    </source>
</evidence>